<keyword evidence="1" id="KW-1133">Transmembrane helix</keyword>
<accession>Q7V071</accession>
<feature type="transmembrane region" description="Helical" evidence="1">
    <location>
        <begin position="12"/>
        <end position="30"/>
    </location>
</feature>
<protein>
    <submittedName>
        <fullName evidence="2">Uncharacterized protein</fullName>
    </submittedName>
</protein>
<dbReference type="EMBL" id="BX548174">
    <property type="protein sequence ID" value="CAE19870.1"/>
    <property type="molecule type" value="Genomic_DNA"/>
</dbReference>
<reference evidence="2 3" key="1">
    <citation type="journal article" date="2003" name="Nature">
        <title>Genome divergence in two Prochlorococcus ecotypes reflects oceanic niche differentiation.</title>
        <authorList>
            <person name="Rocap G."/>
            <person name="Larimer F.W."/>
            <person name="Lamerdin J.E."/>
            <person name="Malfatti S."/>
            <person name="Chain P."/>
            <person name="Ahlgren N.A."/>
            <person name="Arellano A."/>
            <person name="Coleman M."/>
            <person name="Hauser L."/>
            <person name="Hess W.R."/>
            <person name="Johnson Z.I."/>
            <person name="Land M.L."/>
            <person name="Lindell D."/>
            <person name="Post A.F."/>
            <person name="Regala W."/>
            <person name="Shah M."/>
            <person name="Shaw S.L."/>
            <person name="Steglich C."/>
            <person name="Sullivan M.B."/>
            <person name="Ting C.S."/>
            <person name="Tolonen A."/>
            <person name="Webb E.A."/>
            <person name="Zinser E.R."/>
            <person name="Chisholm S.W."/>
        </authorList>
    </citation>
    <scope>NUCLEOTIDE SEQUENCE [LARGE SCALE GENOMIC DNA]</scope>
    <source>
        <strain evidence="3">CCMP1986 / NIES-2087 / MED4</strain>
    </source>
</reference>
<gene>
    <name evidence="2" type="ordered locus">PMM1411</name>
</gene>
<keyword evidence="1" id="KW-0812">Transmembrane</keyword>
<dbReference type="Proteomes" id="UP000001026">
    <property type="component" value="Chromosome"/>
</dbReference>
<evidence type="ECO:0000256" key="1">
    <source>
        <dbReference type="SAM" id="Phobius"/>
    </source>
</evidence>
<dbReference type="AlphaFoldDB" id="Q7V071"/>
<sequence>MVYFKKEFIKSLKLKGSIFLIVVIIGFIYSSPKSRVIIANSLTSSAKFLNETVETTNKDIWFSEPDFIFSIRLKLRELLRGTQRG</sequence>
<dbReference type="KEGG" id="pmm:PMM1411"/>
<organism evidence="2 3">
    <name type="scientific">Prochlorococcus marinus subsp. pastoris (strain CCMP1986 / NIES-2087 / MED4)</name>
    <dbReference type="NCBI Taxonomy" id="59919"/>
    <lineage>
        <taxon>Bacteria</taxon>
        <taxon>Bacillati</taxon>
        <taxon>Cyanobacteriota</taxon>
        <taxon>Cyanophyceae</taxon>
        <taxon>Synechococcales</taxon>
        <taxon>Prochlorococcaceae</taxon>
        <taxon>Prochlorococcus</taxon>
    </lineage>
</organism>
<keyword evidence="1" id="KW-0472">Membrane</keyword>
<evidence type="ECO:0000313" key="3">
    <source>
        <dbReference type="Proteomes" id="UP000001026"/>
    </source>
</evidence>
<dbReference type="HOGENOM" id="CLU_2510040_0_0_3"/>
<proteinExistence type="predicted"/>
<evidence type="ECO:0000313" key="2">
    <source>
        <dbReference type="EMBL" id="CAE19870.1"/>
    </source>
</evidence>
<name>Q7V071_PROMP</name>